<gene>
    <name evidence="2" type="ORF">METZ01_LOCUS273557</name>
</gene>
<dbReference type="InterPro" id="IPR001279">
    <property type="entry name" value="Metallo-B-lactamas"/>
</dbReference>
<dbReference type="EMBL" id="UINC01079057">
    <property type="protein sequence ID" value="SVC20703.1"/>
    <property type="molecule type" value="Genomic_DNA"/>
</dbReference>
<dbReference type="Pfam" id="PF00753">
    <property type="entry name" value="Lactamase_B"/>
    <property type="match status" value="1"/>
</dbReference>
<dbReference type="AlphaFoldDB" id="A0A382KB06"/>
<dbReference type="CDD" id="cd16278">
    <property type="entry name" value="metallo-hydrolase-like_MBL-fold"/>
    <property type="match status" value="1"/>
</dbReference>
<dbReference type="SUPFAM" id="SSF56281">
    <property type="entry name" value="Metallo-hydrolase/oxidoreductase"/>
    <property type="match status" value="1"/>
</dbReference>
<dbReference type="PANTHER" id="PTHR23131:SF0">
    <property type="entry name" value="ENDORIBONUCLEASE LACTB2"/>
    <property type="match status" value="1"/>
</dbReference>
<proteinExistence type="predicted"/>
<evidence type="ECO:0000313" key="2">
    <source>
        <dbReference type="EMBL" id="SVC20703.1"/>
    </source>
</evidence>
<dbReference type="PANTHER" id="PTHR23131">
    <property type="entry name" value="ENDORIBONUCLEASE LACTB2"/>
    <property type="match status" value="1"/>
</dbReference>
<feature type="non-terminal residue" evidence="2">
    <location>
        <position position="165"/>
    </location>
</feature>
<reference evidence="2" key="1">
    <citation type="submission" date="2018-05" db="EMBL/GenBank/DDBJ databases">
        <authorList>
            <person name="Lanie J.A."/>
            <person name="Ng W.-L."/>
            <person name="Kazmierczak K.M."/>
            <person name="Andrzejewski T.M."/>
            <person name="Davidsen T.M."/>
            <person name="Wayne K.J."/>
            <person name="Tettelin H."/>
            <person name="Glass J.I."/>
            <person name="Rusch D."/>
            <person name="Podicherti R."/>
            <person name="Tsui H.-C.T."/>
            <person name="Winkler M.E."/>
        </authorList>
    </citation>
    <scope>NUCLEOTIDE SEQUENCE</scope>
</reference>
<organism evidence="2">
    <name type="scientific">marine metagenome</name>
    <dbReference type="NCBI Taxonomy" id="408172"/>
    <lineage>
        <taxon>unclassified sequences</taxon>
        <taxon>metagenomes</taxon>
        <taxon>ecological metagenomes</taxon>
    </lineage>
</organism>
<feature type="domain" description="Metallo-beta-lactamase" evidence="1">
    <location>
        <begin position="22"/>
        <end position="165"/>
    </location>
</feature>
<dbReference type="SMART" id="SM00849">
    <property type="entry name" value="Lactamase_B"/>
    <property type="match status" value="1"/>
</dbReference>
<name>A0A382KB06_9ZZZZ</name>
<accession>A0A382KB06</accession>
<dbReference type="InterPro" id="IPR050662">
    <property type="entry name" value="Sec-metab_biosynth-thioest"/>
</dbReference>
<dbReference type="Gene3D" id="3.60.15.10">
    <property type="entry name" value="Ribonuclease Z/Hydroxyacylglutathione hydrolase-like"/>
    <property type="match status" value="1"/>
</dbReference>
<sequence length="165" mass="17869">MQIAPGVRRLVAPNPGIMTGPGTNTYLFGEKELAVLDPGPLIPEHVKAIQLAVSGTIRWIVVTHTHLDHSPASKVLADATGATLVGQPPPNGESQDQSFFPEQVLNNGDRLATDEFTLRAVYTPGHASNHLCYLHKELNWLFTGDHIMNGSTVVIDPPDGNMNQY</sequence>
<dbReference type="InterPro" id="IPR036866">
    <property type="entry name" value="RibonucZ/Hydroxyglut_hydro"/>
</dbReference>
<protein>
    <recommendedName>
        <fullName evidence="1">Metallo-beta-lactamase domain-containing protein</fullName>
    </recommendedName>
</protein>
<evidence type="ECO:0000259" key="1">
    <source>
        <dbReference type="SMART" id="SM00849"/>
    </source>
</evidence>